<dbReference type="VEuPathDB" id="FungiDB:MMYC01_210654"/>
<dbReference type="PANTHER" id="PTHR48182:SF2">
    <property type="entry name" value="PROTEIN SERAC1"/>
    <property type="match status" value="1"/>
</dbReference>
<dbReference type="AlphaFoldDB" id="A0A175VMM7"/>
<feature type="compositionally biased region" description="Acidic residues" evidence="7">
    <location>
        <begin position="272"/>
        <end position="283"/>
    </location>
</feature>
<evidence type="ECO:0000256" key="3">
    <source>
        <dbReference type="ARBA" id="ARBA00004370"/>
    </source>
</evidence>
<comment type="caution">
    <text evidence="8">The sequence shown here is derived from an EMBL/GenBank/DDBJ whole genome shotgun (WGS) entry which is preliminary data.</text>
</comment>
<dbReference type="GO" id="GO:0016020">
    <property type="term" value="C:membrane"/>
    <property type="evidence" value="ECO:0007669"/>
    <property type="project" value="UniProtKB-SubCell"/>
</dbReference>
<organism evidence="8 9">
    <name type="scientific">Madurella mycetomatis</name>
    <dbReference type="NCBI Taxonomy" id="100816"/>
    <lineage>
        <taxon>Eukaryota</taxon>
        <taxon>Fungi</taxon>
        <taxon>Dikarya</taxon>
        <taxon>Ascomycota</taxon>
        <taxon>Pezizomycotina</taxon>
        <taxon>Sordariomycetes</taxon>
        <taxon>Sordariomycetidae</taxon>
        <taxon>Sordariales</taxon>
        <taxon>Sordariales incertae sedis</taxon>
        <taxon>Madurella</taxon>
    </lineage>
</organism>
<name>A0A175VMM7_9PEZI</name>
<protein>
    <submittedName>
        <fullName evidence="8">Protein SERAC1</fullName>
    </submittedName>
</protein>
<evidence type="ECO:0000256" key="6">
    <source>
        <dbReference type="ARBA" id="ARBA00023136"/>
    </source>
</evidence>
<accession>A0A175VMM7</accession>
<sequence>MARRVVLRKIYAPQKAQGPPNLDLVLIHGLDGDPIKTWQDGECGTLWPKDLLPLIFPRTRVWSFGYNADIYRNNSVASIRDNARSLLQYLELERRPTKRRDSLPIVFVAHCLGGLIVKQAMHFASFDPAFSRTDIAFQTQLIVFFGTPHQGITKEQWDQIVEGYAVRDGPLGKRTRLVDTMRRDSAILSDITCKFRQMADDYDITSFYERRPWKGTDACIVNETAAQMAIENEIARPVDADHIAMCRFSSISNFDFRLLCRDIENATGIEAETPDEDEAEIGEETSTTE</sequence>
<evidence type="ECO:0000256" key="5">
    <source>
        <dbReference type="ARBA" id="ARBA00023128"/>
    </source>
</evidence>
<keyword evidence="5" id="KW-0496">Mitochondrion</keyword>
<dbReference type="Proteomes" id="UP000078237">
    <property type="component" value="Unassembled WGS sequence"/>
</dbReference>
<keyword evidence="6" id="KW-0472">Membrane</keyword>
<evidence type="ECO:0000256" key="4">
    <source>
        <dbReference type="ARBA" id="ARBA00022824"/>
    </source>
</evidence>
<feature type="non-terminal residue" evidence="8">
    <location>
        <position position="289"/>
    </location>
</feature>
<keyword evidence="9" id="KW-1185">Reference proteome</keyword>
<reference evidence="8 9" key="1">
    <citation type="journal article" date="2016" name="Genome Announc.">
        <title>Genome Sequence of Madurella mycetomatis mm55, Isolated from a Human Mycetoma Case in Sudan.</title>
        <authorList>
            <person name="Smit S."/>
            <person name="Derks M.F."/>
            <person name="Bervoets S."/>
            <person name="Fahal A."/>
            <person name="van Leeuwen W."/>
            <person name="van Belkum A."/>
            <person name="van de Sande W.W."/>
        </authorList>
    </citation>
    <scope>NUCLEOTIDE SEQUENCE [LARGE SCALE GENOMIC DNA]</scope>
    <source>
        <strain evidence="9">mm55</strain>
    </source>
</reference>
<proteinExistence type="predicted"/>
<evidence type="ECO:0000256" key="2">
    <source>
        <dbReference type="ARBA" id="ARBA00004240"/>
    </source>
</evidence>
<dbReference type="InterPro" id="IPR029058">
    <property type="entry name" value="AB_hydrolase_fold"/>
</dbReference>
<dbReference type="EMBL" id="LCTW02000747">
    <property type="protein sequence ID" value="KXX72776.1"/>
    <property type="molecule type" value="Genomic_DNA"/>
</dbReference>
<dbReference type="OrthoDB" id="1658288at2759"/>
<keyword evidence="4" id="KW-0256">Endoplasmic reticulum</keyword>
<dbReference type="Gene3D" id="3.40.50.1820">
    <property type="entry name" value="alpha/beta hydrolase"/>
    <property type="match status" value="1"/>
</dbReference>
<evidence type="ECO:0000313" key="8">
    <source>
        <dbReference type="EMBL" id="KXX72776.1"/>
    </source>
</evidence>
<dbReference type="GO" id="GO:0005739">
    <property type="term" value="C:mitochondrion"/>
    <property type="evidence" value="ECO:0007669"/>
    <property type="project" value="UniProtKB-SubCell"/>
</dbReference>
<evidence type="ECO:0000256" key="1">
    <source>
        <dbReference type="ARBA" id="ARBA00004173"/>
    </source>
</evidence>
<comment type="subcellular location">
    <subcellularLocation>
        <location evidence="2">Endoplasmic reticulum</location>
    </subcellularLocation>
    <subcellularLocation>
        <location evidence="3">Membrane</location>
    </subcellularLocation>
    <subcellularLocation>
        <location evidence="1">Mitochondrion</location>
    </subcellularLocation>
</comment>
<evidence type="ECO:0000313" key="9">
    <source>
        <dbReference type="Proteomes" id="UP000078237"/>
    </source>
</evidence>
<feature type="region of interest" description="Disordered" evidence="7">
    <location>
        <begin position="269"/>
        <end position="289"/>
    </location>
</feature>
<dbReference type="PANTHER" id="PTHR48182">
    <property type="entry name" value="PROTEIN SERAC1"/>
    <property type="match status" value="1"/>
</dbReference>
<dbReference type="GO" id="GO:0005783">
    <property type="term" value="C:endoplasmic reticulum"/>
    <property type="evidence" value="ECO:0007669"/>
    <property type="project" value="UniProtKB-SubCell"/>
</dbReference>
<dbReference type="InterPro" id="IPR052374">
    <property type="entry name" value="SERAC1"/>
</dbReference>
<gene>
    <name evidence="8" type="ORF">MMYC01_210654</name>
</gene>
<evidence type="ECO:0000256" key="7">
    <source>
        <dbReference type="SAM" id="MobiDB-lite"/>
    </source>
</evidence>
<dbReference type="SUPFAM" id="SSF53474">
    <property type="entry name" value="alpha/beta-Hydrolases"/>
    <property type="match status" value="1"/>
</dbReference>